<accession>A7XX68</accession>
<gene>
    <name evidence="1" type="ORF">P23p42</name>
</gene>
<evidence type="ECO:0000313" key="1">
    <source>
        <dbReference type="EMBL" id="ABU96875.1"/>
    </source>
</evidence>
<reference evidence="1 2" key="1">
    <citation type="journal article" date="2008" name="J. Mol. Biol.">
        <title>Genome comparison and proteomic characterization of Thermus thermophilus bacteriophages P23-45 and P74-26: siphoviruses with triplex-forming sequences and the longest known tails.</title>
        <authorList>
            <person name="Minakhin L."/>
            <person name="Goel M."/>
            <person name="Berdygulova Z."/>
            <person name="Ramanculov E."/>
            <person name="Florens L."/>
            <person name="Glazko G."/>
            <person name="Karamychev V.N."/>
            <person name="Slesarev A.I."/>
            <person name="Kozyavkin S.A."/>
            <person name="Khromov I."/>
            <person name="Ackermann H.W."/>
            <person name="Washburn M."/>
            <person name="Mushegian A."/>
            <person name="Severinov K."/>
        </authorList>
    </citation>
    <scope>NUCLEOTIDE SEQUENCE</scope>
</reference>
<evidence type="ECO:0000313" key="2">
    <source>
        <dbReference type="Proteomes" id="UP000001132"/>
    </source>
</evidence>
<name>A7XX68_BP234</name>
<keyword evidence="2" id="KW-1185">Reference proteome</keyword>
<organism evidence="1 2">
    <name type="scientific">Thermus virus P23-45</name>
    <name type="common">Thermus thermophilus phage P23-45</name>
    <dbReference type="NCBI Taxonomy" id="2914006"/>
    <lineage>
        <taxon>Viruses</taxon>
        <taxon>Duplodnaviria</taxon>
        <taxon>Heunggongvirae</taxon>
        <taxon>Uroviricota</taxon>
        <taxon>Caudoviricetes</taxon>
        <taxon>Oshimavirus</taxon>
        <taxon>Oshimavirus P2345</taxon>
    </lineage>
</organism>
<dbReference type="EMBL" id="EU100883">
    <property type="protein sequence ID" value="ABU96875.1"/>
    <property type="molecule type" value="Genomic_DNA"/>
</dbReference>
<dbReference type="GeneID" id="5600495"/>
<dbReference type="KEGG" id="vg:5600495"/>
<sequence>MKPDSEFVETSTRYFGILLADSVVSGKVGELPAEAVTELIANHAAAVALVLGLEDNHDLAPYVEQGLTAYLTTLVAEATLSKEDSDA</sequence>
<dbReference type="RefSeq" id="YP_001467895.1">
    <property type="nucleotide sequence ID" value="NC_009803.1"/>
</dbReference>
<protein>
    <submittedName>
        <fullName evidence="1">Uncharacterized protein</fullName>
    </submittedName>
</protein>
<dbReference type="Proteomes" id="UP000001132">
    <property type="component" value="Segment"/>
</dbReference>
<proteinExistence type="predicted"/>
<organismHost>
    <name type="scientific">Thermus thermophilus</name>
    <dbReference type="NCBI Taxonomy" id="274"/>
</organismHost>